<keyword evidence="3 6" id="KW-0812">Transmembrane</keyword>
<keyword evidence="5 6" id="KW-0472">Membrane</keyword>
<sequence length="211" mass="22261">MSYADNLWLFLVLIAGIIIVPGMDMLYVLVSSLSGGRRAGLVATSGMMTGGVVHTLYGTLGTGLLLALAPKLFTPILIAGALYMTWIGWTLVKSAITVDAVERADRGALWQTFRRAVATCLLNPKAYLFVIAVYPQFLKPVYGPIWLQGLVLGLMTIVTQALVYGGVALAADRARATLTGNPTATIWVGRAAGGLLIAAATLTLWHGLATG</sequence>
<evidence type="ECO:0000256" key="6">
    <source>
        <dbReference type="SAM" id="Phobius"/>
    </source>
</evidence>
<accession>A0A376AL58</accession>
<feature type="transmembrane region" description="Helical" evidence="6">
    <location>
        <begin position="183"/>
        <end position="205"/>
    </location>
</feature>
<evidence type="ECO:0000313" key="7">
    <source>
        <dbReference type="EMBL" id="SSC68541.1"/>
    </source>
</evidence>
<evidence type="ECO:0000256" key="1">
    <source>
        <dbReference type="ARBA" id="ARBA00004651"/>
    </source>
</evidence>
<protein>
    <recommendedName>
        <fullName evidence="9">LysE family translocator</fullName>
    </recommendedName>
</protein>
<dbReference type="PANTHER" id="PTHR30086">
    <property type="entry name" value="ARGININE EXPORTER PROTEIN ARGO"/>
    <property type="match status" value="1"/>
</dbReference>
<evidence type="ECO:0008006" key="9">
    <source>
        <dbReference type="Google" id="ProtNLM"/>
    </source>
</evidence>
<dbReference type="InterPro" id="IPR001123">
    <property type="entry name" value="LeuE-type"/>
</dbReference>
<evidence type="ECO:0000256" key="5">
    <source>
        <dbReference type="ARBA" id="ARBA00023136"/>
    </source>
</evidence>
<proteinExistence type="predicted"/>
<comment type="subcellular location">
    <subcellularLocation>
        <location evidence="1">Cell membrane</location>
        <topology evidence="1">Multi-pass membrane protein</topology>
    </subcellularLocation>
</comment>
<feature type="transmembrane region" description="Helical" evidence="6">
    <location>
        <begin position="6"/>
        <end position="29"/>
    </location>
</feature>
<keyword evidence="4 6" id="KW-1133">Transmembrane helix</keyword>
<dbReference type="AlphaFoldDB" id="A0A376AL58"/>
<evidence type="ECO:0000256" key="3">
    <source>
        <dbReference type="ARBA" id="ARBA00022692"/>
    </source>
</evidence>
<dbReference type="RefSeq" id="WP_115671194.1">
    <property type="nucleotide sequence ID" value="NZ_UEYP01000007.1"/>
</dbReference>
<dbReference type="STRING" id="1336235.GCA_000518785_04373"/>
<dbReference type="Pfam" id="PF01810">
    <property type="entry name" value="LysE"/>
    <property type="match status" value="1"/>
</dbReference>
<dbReference type="GO" id="GO:0005886">
    <property type="term" value="C:plasma membrane"/>
    <property type="evidence" value="ECO:0007669"/>
    <property type="project" value="UniProtKB-SubCell"/>
</dbReference>
<feature type="transmembrane region" description="Helical" evidence="6">
    <location>
        <begin position="146"/>
        <end position="171"/>
    </location>
</feature>
<feature type="transmembrane region" description="Helical" evidence="6">
    <location>
        <begin position="113"/>
        <end position="134"/>
    </location>
</feature>
<feature type="transmembrane region" description="Helical" evidence="6">
    <location>
        <begin position="72"/>
        <end position="92"/>
    </location>
</feature>
<evidence type="ECO:0000256" key="4">
    <source>
        <dbReference type="ARBA" id="ARBA00022989"/>
    </source>
</evidence>
<dbReference type="OrthoDB" id="9807053at2"/>
<keyword evidence="2" id="KW-1003">Cell membrane</keyword>
<feature type="transmembrane region" description="Helical" evidence="6">
    <location>
        <begin position="41"/>
        <end position="60"/>
    </location>
</feature>
<keyword evidence="8" id="KW-1185">Reference proteome</keyword>
<gene>
    <name evidence="7" type="ORF">RHIZ70_4249</name>
</gene>
<evidence type="ECO:0000256" key="2">
    <source>
        <dbReference type="ARBA" id="ARBA00022475"/>
    </source>
</evidence>
<organism evidence="7 8">
    <name type="scientific">Ciceribacter selenitireducens ATCC BAA-1503</name>
    <dbReference type="NCBI Taxonomy" id="1336235"/>
    <lineage>
        <taxon>Bacteria</taxon>
        <taxon>Pseudomonadati</taxon>
        <taxon>Pseudomonadota</taxon>
        <taxon>Alphaproteobacteria</taxon>
        <taxon>Hyphomicrobiales</taxon>
        <taxon>Rhizobiaceae</taxon>
        <taxon>Ciceribacter</taxon>
    </lineage>
</organism>
<dbReference type="Proteomes" id="UP000254764">
    <property type="component" value="Unassembled WGS sequence"/>
</dbReference>
<dbReference type="PANTHER" id="PTHR30086:SF20">
    <property type="entry name" value="ARGININE EXPORTER PROTEIN ARGO-RELATED"/>
    <property type="match status" value="1"/>
</dbReference>
<name>A0A376AL58_9HYPH</name>
<dbReference type="GO" id="GO:0015171">
    <property type="term" value="F:amino acid transmembrane transporter activity"/>
    <property type="evidence" value="ECO:0007669"/>
    <property type="project" value="TreeGrafter"/>
</dbReference>
<reference evidence="8" key="1">
    <citation type="submission" date="2018-07" db="EMBL/GenBank/DDBJ databases">
        <authorList>
            <person name="Peiro R."/>
            <person name="Begona"/>
            <person name="Cbmso G."/>
            <person name="Lopez M."/>
            <person name="Gonzalez S."/>
        </authorList>
    </citation>
    <scope>NUCLEOTIDE SEQUENCE [LARGE SCALE GENOMIC DNA]</scope>
</reference>
<dbReference type="EMBL" id="UEYP01000007">
    <property type="protein sequence ID" value="SSC68541.1"/>
    <property type="molecule type" value="Genomic_DNA"/>
</dbReference>
<evidence type="ECO:0000313" key="8">
    <source>
        <dbReference type="Proteomes" id="UP000254764"/>
    </source>
</evidence>